<dbReference type="SUPFAM" id="SSF50341">
    <property type="entry name" value="CheW-like"/>
    <property type="match status" value="1"/>
</dbReference>
<proteinExistence type="predicted"/>
<organism evidence="5 6">
    <name type="scientific">Undibacterium pigrum</name>
    <dbReference type="NCBI Taxonomy" id="401470"/>
    <lineage>
        <taxon>Bacteria</taxon>
        <taxon>Pseudomonadati</taxon>
        <taxon>Pseudomonadota</taxon>
        <taxon>Betaproteobacteria</taxon>
        <taxon>Burkholderiales</taxon>
        <taxon>Oxalobacteraceae</taxon>
        <taxon>Undibacterium</taxon>
    </lineage>
</organism>
<keyword evidence="6" id="KW-1185">Reference proteome</keyword>
<accession>A0A318J3U9</accession>
<dbReference type="Gene3D" id="2.40.50.180">
    <property type="entry name" value="CheA-289, Domain 4"/>
    <property type="match status" value="1"/>
</dbReference>
<dbReference type="Proteomes" id="UP000247792">
    <property type="component" value="Unassembled WGS sequence"/>
</dbReference>
<dbReference type="PANTHER" id="PTHR22617:SF45">
    <property type="entry name" value="CHEMOTAXIS PROTEIN CHEW"/>
    <property type="match status" value="1"/>
</dbReference>
<dbReference type="PANTHER" id="PTHR22617">
    <property type="entry name" value="CHEMOTAXIS SENSOR HISTIDINE KINASE-RELATED"/>
    <property type="match status" value="1"/>
</dbReference>
<dbReference type="Pfam" id="PF01584">
    <property type="entry name" value="CheW"/>
    <property type="match status" value="1"/>
</dbReference>
<dbReference type="GO" id="GO:0007165">
    <property type="term" value="P:signal transduction"/>
    <property type="evidence" value="ECO:0007669"/>
    <property type="project" value="InterPro"/>
</dbReference>
<protein>
    <recommendedName>
        <fullName evidence="2">Chemotaxis protein CheW</fullName>
    </recommendedName>
</protein>
<dbReference type="SMART" id="SM00260">
    <property type="entry name" value="CheW"/>
    <property type="match status" value="1"/>
</dbReference>
<evidence type="ECO:0000256" key="1">
    <source>
        <dbReference type="ARBA" id="ARBA00004496"/>
    </source>
</evidence>
<comment type="subcellular location">
    <subcellularLocation>
        <location evidence="1">Cytoplasm</location>
    </subcellularLocation>
</comment>
<dbReference type="GO" id="GO:0006935">
    <property type="term" value="P:chemotaxis"/>
    <property type="evidence" value="ECO:0007669"/>
    <property type="project" value="InterPro"/>
</dbReference>
<comment type="caution">
    <text evidence="5">The sequence shown here is derived from an EMBL/GenBank/DDBJ whole genome shotgun (WGS) entry which is preliminary data.</text>
</comment>
<gene>
    <name evidence="5" type="ORF">DFR42_10712</name>
</gene>
<evidence type="ECO:0000256" key="3">
    <source>
        <dbReference type="ARBA" id="ARBA00022490"/>
    </source>
</evidence>
<dbReference type="InterPro" id="IPR002545">
    <property type="entry name" value="CheW-lke_dom"/>
</dbReference>
<name>A0A318J3U9_9BURK</name>
<feature type="domain" description="CheW-like" evidence="4">
    <location>
        <begin position="16"/>
        <end position="156"/>
    </location>
</feature>
<dbReference type="InterPro" id="IPR036061">
    <property type="entry name" value="CheW-like_dom_sf"/>
</dbReference>
<dbReference type="Gene3D" id="2.30.30.40">
    <property type="entry name" value="SH3 Domains"/>
    <property type="match status" value="1"/>
</dbReference>
<dbReference type="PROSITE" id="PS50851">
    <property type="entry name" value="CHEW"/>
    <property type="match status" value="1"/>
</dbReference>
<keyword evidence="3" id="KW-0963">Cytoplasm</keyword>
<evidence type="ECO:0000313" key="6">
    <source>
        <dbReference type="Proteomes" id="UP000247792"/>
    </source>
</evidence>
<evidence type="ECO:0000313" key="5">
    <source>
        <dbReference type="EMBL" id="PXX41361.1"/>
    </source>
</evidence>
<dbReference type="OrthoDB" id="9790406at2"/>
<dbReference type="GO" id="GO:0005829">
    <property type="term" value="C:cytosol"/>
    <property type="evidence" value="ECO:0007669"/>
    <property type="project" value="TreeGrafter"/>
</dbReference>
<sequence>MATHTGSQSSNTSNIPGEYLAFRLGSEEYGVDIQKVQELRGYEPVSTIAGAPEYVKGVVNLRGVIVPIFDMRIRLKLGSASYNDSTVVIVLHAAGRTVGVVVDGVSDVTALTPAQIKPAPDFHTDINANYVTGLGIQDERMLILINMDLLLLDEVESADESEVDSS</sequence>
<dbReference type="RefSeq" id="WP_110256603.1">
    <property type="nucleotide sequence ID" value="NZ_QJKB01000007.1"/>
</dbReference>
<reference evidence="5 6" key="1">
    <citation type="submission" date="2018-05" db="EMBL/GenBank/DDBJ databases">
        <title>Genomic Encyclopedia of Type Strains, Phase IV (KMG-IV): sequencing the most valuable type-strain genomes for metagenomic binning, comparative biology and taxonomic classification.</title>
        <authorList>
            <person name="Goeker M."/>
        </authorList>
    </citation>
    <scope>NUCLEOTIDE SEQUENCE [LARGE SCALE GENOMIC DNA]</scope>
    <source>
        <strain evidence="5 6">DSM 19792</strain>
    </source>
</reference>
<dbReference type="EMBL" id="QJKB01000007">
    <property type="protein sequence ID" value="PXX41361.1"/>
    <property type="molecule type" value="Genomic_DNA"/>
</dbReference>
<dbReference type="AlphaFoldDB" id="A0A318J3U9"/>
<evidence type="ECO:0000256" key="2">
    <source>
        <dbReference type="ARBA" id="ARBA00021483"/>
    </source>
</evidence>
<dbReference type="InterPro" id="IPR039315">
    <property type="entry name" value="CheW"/>
</dbReference>
<evidence type="ECO:0000259" key="4">
    <source>
        <dbReference type="PROSITE" id="PS50851"/>
    </source>
</evidence>